<evidence type="ECO:0000256" key="1">
    <source>
        <dbReference type="SAM" id="MobiDB-lite"/>
    </source>
</evidence>
<dbReference type="InterPro" id="IPR003323">
    <property type="entry name" value="OTU_dom"/>
</dbReference>
<dbReference type="SUPFAM" id="SSF54001">
    <property type="entry name" value="Cysteine proteinases"/>
    <property type="match status" value="1"/>
</dbReference>
<dbReference type="EMBL" id="MCFL01000027">
    <property type="protein sequence ID" value="ORZ34564.1"/>
    <property type="molecule type" value="Genomic_DNA"/>
</dbReference>
<evidence type="ECO:0000313" key="3">
    <source>
        <dbReference type="EMBL" id="ORZ34564.1"/>
    </source>
</evidence>
<dbReference type="Gene3D" id="3.90.70.80">
    <property type="match status" value="1"/>
</dbReference>
<feature type="compositionally biased region" description="Polar residues" evidence="1">
    <location>
        <begin position="95"/>
        <end position="104"/>
    </location>
</feature>
<name>A0A1Y2HKQ7_9FUNG</name>
<organism evidence="3 4">
    <name type="scientific">Catenaria anguillulae PL171</name>
    <dbReference type="NCBI Taxonomy" id="765915"/>
    <lineage>
        <taxon>Eukaryota</taxon>
        <taxon>Fungi</taxon>
        <taxon>Fungi incertae sedis</taxon>
        <taxon>Blastocladiomycota</taxon>
        <taxon>Blastocladiomycetes</taxon>
        <taxon>Blastocladiales</taxon>
        <taxon>Catenariaceae</taxon>
        <taxon>Catenaria</taxon>
    </lineage>
</organism>
<feature type="region of interest" description="Disordered" evidence="1">
    <location>
        <begin position="1"/>
        <end position="59"/>
    </location>
</feature>
<dbReference type="OrthoDB" id="415023at2759"/>
<dbReference type="Proteomes" id="UP000193411">
    <property type="component" value="Unassembled WGS sequence"/>
</dbReference>
<dbReference type="AlphaFoldDB" id="A0A1Y2HKQ7"/>
<feature type="compositionally biased region" description="Low complexity" evidence="1">
    <location>
        <begin position="50"/>
        <end position="59"/>
    </location>
</feature>
<feature type="compositionally biased region" description="Low complexity" evidence="1">
    <location>
        <begin position="122"/>
        <end position="149"/>
    </location>
</feature>
<evidence type="ECO:0000313" key="4">
    <source>
        <dbReference type="Proteomes" id="UP000193411"/>
    </source>
</evidence>
<feature type="region of interest" description="Disordered" evidence="1">
    <location>
        <begin position="87"/>
        <end position="173"/>
    </location>
</feature>
<comment type="caution">
    <text evidence="3">The sequence shown here is derived from an EMBL/GenBank/DDBJ whole genome shotgun (WGS) entry which is preliminary data.</text>
</comment>
<dbReference type="InterPro" id="IPR038765">
    <property type="entry name" value="Papain-like_cys_pep_sf"/>
</dbReference>
<evidence type="ECO:0000259" key="2">
    <source>
        <dbReference type="PROSITE" id="PS50802"/>
    </source>
</evidence>
<feature type="compositionally biased region" description="Polar residues" evidence="1">
    <location>
        <begin position="1"/>
        <end position="28"/>
    </location>
</feature>
<keyword evidence="4" id="KW-1185">Reference proteome</keyword>
<dbReference type="GO" id="GO:0004843">
    <property type="term" value="F:cysteine-type deubiquitinase activity"/>
    <property type="evidence" value="ECO:0007669"/>
    <property type="project" value="TreeGrafter"/>
</dbReference>
<dbReference type="InterPro" id="IPR050704">
    <property type="entry name" value="Peptidase_C85-like"/>
</dbReference>
<feature type="compositionally biased region" description="Pro residues" evidence="1">
    <location>
        <begin position="29"/>
        <end position="40"/>
    </location>
</feature>
<reference evidence="3 4" key="1">
    <citation type="submission" date="2016-07" db="EMBL/GenBank/DDBJ databases">
        <title>Pervasive Adenine N6-methylation of Active Genes in Fungi.</title>
        <authorList>
            <consortium name="DOE Joint Genome Institute"/>
            <person name="Mondo S.J."/>
            <person name="Dannebaum R.O."/>
            <person name="Kuo R.C."/>
            <person name="Labutti K."/>
            <person name="Haridas S."/>
            <person name="Kuo A."/>
            <person name="Salamov A."/>
            <person name="Ahrendt S.R."/>
            <person name="Lipzen A."/>
            <person name="Sullivan W."/>
            <person name="Andreopoulos W.B."/>
            <person name="Clum A."/>
            <person name="Lindquist E."/>
            <person name="Daum C."/>
            <person name="Ramamoorthy G.K."/>
            <person name="Gryganskyi A."/>
            <person name="Culley D."/>
            <person name="Magnuson J.K."/>
            <person name="James T.Y."/>
            <person name="O'Malley M.A."/>
            <person name="Stajich J.E."/>
            <person name="Spatafora J.W."/>
            <person name="Visel A."/>
            <person name="Grigoriev I.V."/>
        </authorList>
    </citation>
    <scope>NUCLEOTIDE SEQUENCE [LARGE SCALE GENOMIC DNA]</scope>
    <source>
        <strain evidence="3 4">PL171</strain>
    </source>
</reference>
<feature type="compositionally biased region" description="Polar residues" evidence="1">
    <location>
        <begin position="150"/>
        <end position="173"/>
    </location>
</feature>
<feature type="region of interest" description="Disordered" evidence="1">
    <location>
        <begin position="361"/>
        <end position="385"/>
    </location>
</feature>
<sequence>MPPSSTNMNKTSLLTASLQKQASATSDTFPPPLQHPPPQSNPSIPRQGDASQSASAMAALVSSSVPSAASHGHQNYSAVGVASTPPPHSAMLAPSTPSSGNGSYARSKAMPVAQARRHPHMSSPISSSPFSSTPVGAGAAARNPALARVQSQDIPTGSPLTHHSNNYSHSPSARSLGGCSTPIVGGTASSLGVASVTDGNDQVLAYFADPDVEEKEAEFEEVMLMNGLAVVRVPGDGMCLYSALGVCLSQPAEQLQALAMDFIARNATYFEPFLCEDVATYVARKNQARSEMAFGNHVELLALACALRVIVYVHETDWSEAVVDPSECPVFEGRGQAGQRGLEVVRVWHHGGHYDALVPATGGGNDVGQEPGHSDRDGEAADGVNGFWDNV</sequence>
<gene>
    <name evidence="3" type="ORF">BCR44DRAFT_340268</name>
</gene>
<dbReference type="STRING" id="765915.A0A1Y2HKQ7"/>
<dbReference type="CDD" id="cd22744">
    <property type="entry name" value="OTU"/>
    <property type="match status" value="1"/>
</dbReference>
<feature type="domain" description="OTU" evidence="2">
    <location>
        <begin position="228"/>
        <end position="360"/>
    </location>
</feature>
<dbReference type="GO" id="GO:0016579">
    <property type="term" value="P:protein deubiquitination"/>
    <property type="evidence" value="ECO:0007669"/>
    <property type="project" value="TreeGrafter"/>
</dbReference>
<proteinExistence type="predicted"/>
<dbReference type="PANTHER" id="PTHR12419">
    <property type="entry name" value="OTU DOMAIN CONTAINING PROTEIN"/>
    <property type="match status" value="1"/>
</dbReference>
<accession>A0A1Y2HKQ7</accession>
<dbReference type="PROSITE" id="PS50802">
    <property type="entry name" value="OTU"/>
    <property type="match status" value="1"/>
</dbReference>
<dbReference type="Pfam" id="PF02338">
    <property type="entry name" value="OTU"/>
    <property type="match status" value="1"/>
</dbReference>
<protein>
    <recommendedName>
        <fullName evidence="2">OTU domain-containing protein</fullName>
    </recommendedName>
</protein>